<name>A0A7T8E9C9_9GAMM</name>
<comment type="similarity">
    <text evidence="1">Belongs to the N-Me-Phe pilin family.</text>
</comment>
<proteinExistence type="inferred from homology"/>
<evidence type="ECO:0000256" key="2">
    <source>
        <dbReference type="ARBA" id="ARBA00022481"/>
    </source>
</evidence>
<accession>A0A7T8E9C9</accession>
<dbReference type="InterPro" id="IPR012902">
    <property type="entry name" value="N_methyl_site"/>
</dbReference>
<dbReference type="GO" id="GO:0043107">
    <property type="term" value="P:type IV pilus-dependent motility"/>
    <property type="evidence" value="ECO:0007669"/>
    <property type="project" value="TreeGrafter"/>
</dbReference>
<evidence type="ECO:0000256" key="3">
    <source>
        <dbReference type="SAM" id="Phobius"/>
    </source>
</evidence>
<keyword evidence="3" id="KW-0472">Membrane</keyword>
<keyword evidence="2" id="KW-0488">Methylation</keyword>
<dbReference type="SUPFAM" id="SSF54523">
    <property type="entry name" value="Pili subunits"/>
    <property type="match status" value="1"/>
</dbReference>
<dbReference type="AlphaFoldDB" id="A0A7T8E9C9"/>
<sequence>MKGIKLNKRVQGFTLIELMIVVAIIGILAAIALPAYQDYTKKSRFAEVNTAVDGMKTAVTVCFHDLGTLTGCSAGSNGVPTAPAATDNLASITVVDGLITGTGTAAAGGYTNVITVTDTNGVLTFPQSGTCKAANFCK</sequence>
<dbReference type="Gene3D" id="3.30.700.10">
    <property type="entry name" value="Glycoprotein, Type 4 Pilin"/>
    <property type="match status" value="1"/>
</dbReference>
<keyword evidence="3" id="KW-1133">Transmembrane helix</keyword>
<evidence type="ECO:0000313" key="4">
    <source>
        <dbReference type="EMBL" id="QQO82185.1"/>
    </source>
</evidence>
<dbReference type="EMBL" id="CP032664">
    <property type="protein sequence ID" value="QQO82185.1"/>
    <property type="molecule type" value="Genomic_DNA"/>
</dbReference>
<dbReference type="PROSITE" id="PS00409">
    <property type="entry name" value="PROKAR_NTER_METHYL"/>
    <property type="match status" value="1"/>
</dbReference>
<organism evidence="4">
    <name type="scientific">Shewanella algae</name>
    <dbReference type="NCBI Taxonomy" id="38313"/>
    <lineage>
        <taxon>Bacteria</taxon>
        <taxon>Pseudomonadati</taxon>
        <taxon>Pseudomonadota</taxon>
        <taxon>Gammaproteobacteria</taxon>
        <taxon>Alteromonadales</taxon>
        <taxon>Shewanellaceae</taxon>
        <taxon>Shewanella</taxon>
    </lineage>
</organism>
<dbReference type="PANTHER" id="PTHR30093">
    <property type="entry name" value="GENERAL SECRETION PATHWAY PROTEIN G"/>
    <property type="match status" value="1"/>
</dbReference>
<gene>
    <name evidence="4" type="ORF">D7032_02335</name>
</gene>
<feature type="transmembrane region" description="Helical" evidence="3">
    <location>
        <begin position="12"/>
        <end position="36"/>
    </location>
</feature>
<keyword evidence="3" id="KW-0812">Transmembrane</keyword>
<dbReference type="PANTHER" id="PTHR30093:SF34">
    <property type="entry name" value="PREPILIN PEPTIDASE-DEPENDENT PROTEIN D"/>
    <property type="match status" value="1"/>
</dbReference>
<dbReference type="RefSeq" id="WP_208192727.1">
    <property type="nucleotide sequence ID" value="NZ_CAXORA010000057.1"/>
</dbReference>
<dbReference type="NCBIfam" id="TIGR02532">
    <property type="entry name" value="IV_pilin_GFxxxE"/>
    <property type="match status" value="1"/>
</dbReference>
<dbReference type="GO" id="GO:0044096">
    <property type="term" value="C:type IV pilus"/>
    <property type="evidence" value="ECO:0007669"/>
    <property type="project" value="TreeGrafter"/>
</dbReference>
<protein>
    <submittedName>
        <fullName evidence="4">Prepilin-type N-terminal cleavage/methylation domain-containing protein</fullName>
    </submittedName>
</protein>
<reference evidence="4" key="1">
    <citation type="submission" date="2018-09" db="EMBL/GenBank/DDBJ databases">
        <title>Genome sequencing and analysis.</title>
        <authorList>
            <person name="Huang Y.-T."/>
        </authorList>
    </citation>
    <scope>NUCLEOTIDE SEQUENCE</scope>
    <source>
        <strain evidence="4">HIDE</strain>
    </source>
</reference>
<dbReference type="InterPro" id="IPR045584">
    <property type="entry name" value="Pilin-like"/>
</dbReference>
<dbReference type="Pfam" id="PF07963">
    <property type="entry name" value="N_methyl"/>
    <property type="match status" value="1"/>
</dbReference>
<evidence type="ECO:0000256" key="1">
    <source>
        <dbReference type="ARBA" id="ARBA00005233"/>
    </source>
</evidence>